<dbReference type="GO" id="GO:0045892">
    <property type="term" value="P:negative regulation of DNA-templated transcription"/>
    <property type="evidence" value="ECO:0007669"/>
    <property type="project" value="TreeGrafter"/>
</dbReference>
<evidence type="ECO:0000256" key="2">
    <source>
        <dbReference type="ARBA" id="ARBA00023125"/>
    </source>
</evidence>
<evidence type="ECO:0000313" key="6">
    <source>
        <dbReference type="EMBL" id="EEI18153.1"/>
    </source>
</evidence>
<name>C0XNM2_CORLD</name>
<sequence>MAGKFRTQLHPDMTRLSFRGSHMPDFWAMAPRQVPAAHNALRILTLLSLSDVPLSAARIQRELDLPRSSTYHLLRELECSGFVVHLDNPGTYGLGLAAYRMSSAYTMQQPLVRLAAKDLEAIAGLVGGSTHLSRMAGSEIVYLHEARAPKAVSLVTEVGVRLPALSTASGRIMVAHLPAAEAKAVFSTSGEQRAYREITARLATARERGWDEEREEVSRGQETVAVAVLDHLGRPAAALAATFAAGSRDDRERAEVVGRLLAAARRVAGKFFGGV</sequence>
<evidence type="ECO:0000259" key="4">
    <source>
        <dbReference type="PROSITE" id="PS51077"/>
    </source>
</evidence>
<dbReference type="PROSITE" id="PS51077">
    <property type="entry name" value="HTH_ICLR"/>
    <property type="match status" value="1"/>
</dbReference>
<feature type="domain" description="IclR-ED" evidence="5">
    <location>
        <begin position="97"/>
        <end position="273"/>
    </location>
</feature>
<keyword evidence="1" id="KW-0805">Transcription regulation</keyword>
<accession>C0XNM2</accession>
<evidence type="ECO:0000256" key="1">
    <source>
        <dbReference type="ARBA" id="ARBA00023015"/>
    </source>
</evidence>
<protein>
    <submittedName>
        <fullName evidence="6">IclR helix-turn-helix domain protein</fullName>
    </submittedName>
</protein>
<dbReference type="PANTHER" id="PTHR30136:SF35">
    <property type="entry name" value="HTH-TYPE TRANSCRIPTIONAL REGULATOR RV1719"/>
    <property type="match status" value="1"/>
</dbReference>
<dbReference type="InterPro" id="IPR014757">
    <property type="entry name" value="Tscrpt_reg_IclR_C"/>
</dbReference>
<dbReference type="AlphaFoldDB" id="C0XNM2"/>
<proteinExistence type="predicted"/>
<reference evidence="6" key="1">
    <citation type="submission" date="2009-01" db="EMBL/GenBank/DDBJ databases">
        <authorList>
            <person name="Qin X."/>
            <person name="Bachman B."/>
            <person name="Battles P."/>
            <person name="Bell A."/>
            <person name="Bess C."/>
            <person name="Bickham C."/>
            <person name="Chaboub L."/>
            <person name="Chen D."/>
            <person name="Coyle M."/>
            <person name="Deiros D.R."/>
            <person name="Dinh H."/>
            <person name="Forbes L."/>
            <person name="Fowler G."/>
            <person name="Francisco L."/>
            <person name="Fu Q."/>
            <person name="Gubbala S."/>
            <person name="Hale W."/>
            <person name="Han Y."/>
            <person name="Hemphill L."/>
            <person name="Highlander S.K."/>
            <person name="Hirani K."/>
            <person name="Hogues M."/>
            <person name="Jackson L."/>
            <person name="Jakkamsetti A."/>
            <person name="Javaid M."/>
            <person name="Jiang H."/>
            <person name="Korchina V."/>
            <person name="Kovar C."/>
            <person name="Lara F."/>
            <person name="Lee S."/>
            <person name="Mata R."/>
            <person name="Mathew T."/>
            <person name="Moen C."/>
            <person name="Morales K."/>
            <person name="Munidasa M."/>
            <person name="Nazareth L."/>
            <person name="Ngo R."/>
            <person name="Nguyen L."/>
            <person name="Okwuonu G."/>
            <person name="Ongeri F."/>
            <person name="Patil S."/>
            <person name="Petrosino J."/>
            <person name="Pham C."/>
            <person name="Pham P."/>
            <person name="Pu L.-L."/>
            <person name="Puazo M."/>
            <person name="Raj R."/>
            <person name="Reid J."/>
            <person name="Rouhana J."/>
            <person name="Saada N."/>
            <person name="Shang Y."/>
            <person name="Simmons D."/>
            <person name="Thornton R."/>
            <person name="Warren J."/>
            <person name="Weissenberger G."/>
            <person name="Zhang J."/>
            <person name="Zhang L."/>
            <person name="Zhou C."/>
            <person name="Zhu D."/>
            <person name="Muzny D."/>
            <person name="Worley K."/>
            <person name="Gibbs R."/>
        </authorList>
    </citation>
    <scope>NUCLEOTIDE SEQUENCE [LARGE SCALE GENOMIC DNA]</scope>
    <source>
        <strain evidence="6">DSM 44291</strain>
    </source>
</reference>
<dbReference type="Proteomes" id="UP000006196">
    <property type="component" value="Unassembled WGS sequence"/>
</dbReference>
<dbReference type="SUPFAM" id="SSF55781">
    <property type="entry name" value="GAF domain-like"/>
    <property type="match status" value="1"/>
</dbReference>
<dbReference type="InterPro" id="IPR036390">
    <property type="entry name" value="WH_DNA-bd_sf"/>
</dbReference>
<comment type="caution">
    <text evidence="6">The sequence shown here is derived from an EMBL/GenBank/DDBJ whole genome shotgun (WGS) entry which is preliminary data.</text>
</comment>
<dbReference type="Pfam" id="PF09339">
    <property type="entry name" value="HTH_IclR"/>
    <property type="match status" value="1"/>
</dbReference>
<dbReference type="SUPFAM" id="SSF46785">
    <property type="entry name" value="Winged helix' DNA-binding domain"/>
    <property type="match status" value="1"/>
</dbReference>
<dbReference type="STRING" id="525263.HMPREF0298_0042"/>
<dbReference type="InterPro" id="IPR050707">
    <property type="entry name" value="HTH_MetabolicPath_Reg"/>
</dbReference>
<evidence type="ECO:0000259" key="5">
    <source>
        <dbReference type="PROSITE" id="PS51078"/>
    </source>
</evidence>
<dbReference type="GO" id="GO:0003700">
    <property type="term" value="F:DNA-binding transcription factor activity"/>
    <property type="evidence" value="ECO:0007669"/>
    <property type="project" value="TreeGrafter"/>
</dbReference>
<gene>
    <name evidence="6" type="ORF">HMPREF0298_0042</name>
</gene>
<dbReference type="SMART" id="SM00346">
    <property type="entry name" value="HTH_ICLR"/>
    <property type="match status" value="1"/>
</dbReference>
<dbReference type="InterPro" id="IPR005471">
    <property type="entry name" value="Tscrpt_reg_IclR_N"/>
</dbReference>
<evidence type="ECO:0000256" key="3">
    <source>
        <dbReference type="ARBA" id="ARBA00023163"/>
    </source>
</evidence>
<dbReference type="PROSITE" id="PS51078">
    <property type="entry name" value="ICLR_ED"/>
    <property type="match status" value="1"/>
</dbReference>
<dbReference type="InterPro" id="IPR036388">
    <property type="entry name" value="WH-like_DNA-bd_sf"/>
</dbReference>
<dbReference type="eggNOG" id="COG1414">
    <property type="taxonomic scope" value="Bacteria"/>
</dbReference>
<dbReference type="HOGENOM" id="CLU_062618_6_4_11"/>
<keyword evidence="7" id="KW-1185">Reference proteome</keyword>
<keyword evidence="3" id="KW-0804">Transcription</keyword>
<dbReference type="Pfam" id="PF01614">
    <property type="entry name" value="IclR_C"/>
    <property type="match status" value="1"/>
</dbReference>
<dbReference type="EMBL" id="ACHJ01000008">
    <property type="protein sequence ID" value="EEI18153.1"/>
    <property type="molecule type" value="Genomic_DNA"/>
</dbReference>
<feature type="domain" description="HTH iclR-type" evidence="4">
    <location>
        <begin position="34"/>
        <end position="96"/>
    </location>
</feature>
<dbReference type="InterPro" id="IPR029016">
    <property type="entry name" value="GAF-like_dom_sf"/>
</dbReference>
<organism evidence="6 7">
    <name type="scientific">Corynebacterium lipophiloflavum (strain ATCC 700352 / DSM 44291 / CCUG 37336 / JCM 10383 / DMMZ 1944)</name>
    <dbReference type="NCBI Taxonomy" id="525263"/>
    <lineage>
        <taxon>Bacteria</taxon>
        <taxon>Bacillati</taxon>
        <taxon>Actinomycetota</taxon>
        <taxon>Actinomycetes</taxon>
        <taxon>Mycobacteriales</taxon>
        <taxon>Corynebacteriaceae</taxon>
        <taxon>Corynebacterium</taxon>
    </lineage>
</organism>
<dbReference type="Gene3D" id="3.30.450.40">
    <property type="match status" value="1"/>
</dbReference>
<dbReference type="GO" id="GO:0003677">
    <property type="term" value="F:DNA binding"/>
    <property type="evidence" value="ECO:0007669"/>
    <property type="project" value="UniProtKB-KW"/>
</dbReference>
<evidence type="ECO:0000313" key="7">
    <source>
        <dbReference type="Proteomes" id="UP000006196"/>
    </source>
</evidence>
<keyword evidence="2" id="KW-0238">DNA-binding</keyword>
<dbReference type="Gene3D" id="1.10.10.10">
    <property type="entry name" value="Winged helix-like DNA-binding domain superfamily/Winged helix DNA-binding domain"/>
    <property type="match status" value="1"/>
</dbReference>
<dbReference type="PANTHER" id="PTHR30136">
    <property type="entry name" value="HELIX-TURN-HELIX TRANSCRIPTIONAL REGULATOR, ICLR FAMILY"/>
    <property type="match status" value="1"/>
</dbReference>